<keyword evidence="1" id="KW-0812">Transmembrane</keyword>
<keyword evidence="3" id="KW-1185">Reference proteome</keyword>
<feature type="transmembrane region" description="Helical" evidence="1">
    <location>
        <begin position="144"/>
        <end position="169"/>
    </location>
</feature>
<reference evidence="2 3" key="1">
    <citation type="journal article" date="2021" name="Commun. Biol.">
        <title>The genome of Shorea leprosula (Dipterocarpaceae) highlights the ecological relevance of drought in aseasonal tropical rainforests.</title>
        <authorList>
            <person name="Ng K.K.S."/>
            <person name="Kobayashi M.J."/>
            <person name="Fawcett J.A."/>
            <person name="Hatakeyama M."/>
            <person name="Paape T."/>
            <person name="Ng C.H."/>
            <person name="Ang C.C."/>
            <person name="Tnah L.H."/>
            <person name="Lee C.T."/>
            <person name="Nishiyama T."/>
            <person name="Sese J."/>
            <person name="O'Brien M.J."/>
            <person name="Copetti D."/>
            <person name="Mohd Noor M.I."/>
            <person name="Ong R.C."/>
            <person name="Putra M."/>
            <person name="Sireger I.Z."/>
            <person name="Indrioko S."/>
            <person name="Kosugi Y."/>
            <person name="Izuno A."/>
            <person name="Isagi Y."/>
            <person name="Lee S.L."/>
            <person name="Shimizu K.K."/>
        </authorList>
    </citation>
    <scope>NUCLEOTIDE SEQUENCE [LARGE SCALE GENOMIC DNA]</scope>
    <source>
        <strain evidence="2">214</strain>
    </source>
</reference>
<dbReference type="Pfam" id="PF03140">
    <property type="entry name" value="DUF247"/>
    <property type="match status" value="1"/>
</dbReference>
<keyword evidence="1" id="KW-1133">Transmembrane helix</keyword>
<gene>
    <name evidence="2" type="ORF">SLEP1_g20399</name>
</gene>
<proteinExistence type="predicted"/>
<comment type="caution">
    <text evidence="2">The sequence shown here is derived from an EMBL/GenBank/DDBJ whole genome shotgun (WGS) entry which is preliminary data.</text>
</comment>
<evidence type="ECO:0000256" key="1">
    <source>
        <dbReference type="SAM" id="Phobius"/>
    </source>
</evidence>
<organism evidence="2 3">
    <name type="scientific">Rubroshorea leprosula</name>
    <dbReference type="NCBI Taxonomy" id="152421"/>
    <lineage>
        <taxon>Eukaryota</taxon>
        <taxon>Viridiplantae</taxon>
        <taxon>Streptophyta</taxon>
        <taxon>Embryophyta</taxon>
        <taxon>Tracheophyta</taxon>
        <taxon>Spermatophyta</taxon>
        <taxon>Magnoliopsida</taxon>
        <taxon>eudicotyledons</taxon>
        <taxon>Gunneridae</taxon>
        <taxon>Pentapetalae</taxon>
        <taxon>rosids</taxon>
        <taxon>malvids</taxon>
        <taxon>Malvales</taxon>
        <taxon>Dipterocarpaceae</taxon>
        <taxon>Rubroshorea</taxon>
    </lineage>
</organism>
<dbReference type="PANTHER" id="PTHR31170:SF25">
    <property type="entry name" value="BNAA09G04570D PROTEIN"/>
    <property type="match status" value="1"/>
</dbReference>
<dbReference type="EMBL" id="BPVZ01000029">
    <property type="protein sequence ID" value="GKV08823.1"/>
    <property type="molecule type" value="Genomic_DNA"/>
</dbReference>
<dbReference type="InterPro" id="IPR004158">
    <property type="entry name" value="DUF247_pln"/>
</dbReference>
<protein>
    <submittedName>
        <fullName evidence="2">Uncharacterized protein</fullName>
    </submittedName>
</protein>
<evidence type="ECO:0000313" key="2">
    <source>
        <dbReference type="EMBL" id="GKV08823.1"/>
    </source>
</evidence>
<name>A0AAV5JBR3_9ROSI</name>
<evidence type="ECO:0000313" key="3">
    <source>
        <dbReference type="Proteomes" id="UP001054252"/>
    </source>
</evidence>
<dbReference type="Proteomes" id="UP001054252">
    <property type="component" value="Unassembled WGS sequence"/>
</dbReference>
<dbReference type="PANTHER" id="PTHR31170">
    <property type="entry name" value="BNAC04G53230D PROTEIN"/>
    <property type="match status" value="1"/>
</dbReference>
<dbReference type="AlphaFoldDB" id="A0AAV5JBR3"/>
<sequence>MVETEEVDQKISQFDVKFKNRILEIPRLTVSDRTESLYRNLVVCEQFDNRYPAFLTDYIVLMDFLINTGKDGELLCEHGIIDNLLGNGETVGVVFNRLGDEIGFSRESFFYVKLCRDIDRHYNSPWNKWKANLKHKYFNTPWTLISLVTATLLLLLTLLQTIFSIFPLWSERN</sequence>
<accession>A0AAV5JBR3</accession>
<keyword evidence="1" id="KW-0472">Membrane</keyword>